<evidence type="ECO:0000313" key="2">
    <source>
        <dbReference type="EMBL" id="BAN02122.1"/>
    </source>
</evidence>
<dbReference type="EMBL" id="AP012057">
    <property type="protein sequence ID" value="BAN02122.1"/>
    <property type="molecule type" value="Genomic_DNA"/>
</dbReference>
<evidence type="ECO:0000256" key="1">
    <source>
        <dbReference type="SAM" id="Phobius"/>
    </source>
</evidence>
<dbReference type="RefSeq" id="WP_015441369.1">
    <property type="nucleotide sequence ID" value="NC_020520.1"/>
</dbReference>
<organism evidence="2 3">
    <name type="scientific">Ilumatobacter coccineus (strain NBRC 103263 / KCTC 29153 / YM16-304)</name>
    <dbReference type="NCBI Taxonomy" id="1313172"/>
    <lineage>
        <taxon>Bacteria</taxon>
        <taxon>Bacillati</taxon>
        <taxon>Actinomycetota</taxon>
        <taxon>Acidimicrobiia</taxon>
        <taxon>Acidimicrobiales</taxon>
        <taxon>Ilumatobacteraceae</taxon>
        <taxon>Ilumatobacter</taxon>
    </lineage>
</organism>
<dbReference type="KEGG" id="aym:YM304_18080"/>
<feature type="transmembrane region" description="Helical" evidence="1">
    <location>
        <begin position="259"/>
        <end position="279"/>
    </location>
</feature>
<reference evidence="2 3" key="1">
    <citation type="journal article" date="2013" name="Int. J. Syst. Evol. Microbiol.">
        <title>Ilumatobacter nonamiense sp. nov. and Ilumatobacter coccineum sp. nov., isolated from seashore sand.</title>
        <authorList>
            <person name="Matsumoto A."/>
            <person name="Kasai H."/>
            <person name="Matsuo Y."/>
            <person name="Shizuri Y."/>
            <person name="Ichikawa N."/>
            <person name="Fujita N."/>
            <person name="Omura S."/>
            <person name="Takahashi Y."/>
        </authorList>
    </citation>
    <scope>NUCLEOTIDE SEQUENCE [LARGE SCALE GENOMIC DNA]</scope>
    <source>
        <strain evidence="3">NBRC 103263 / KCTC 29153 / YM16-304</strain>
    </source>
</reference>
<feature type="transmembrane region" description="Helical" evidence="1">
    <location>
        <begin position="337"/>
        <end position="361"/>
    </location>
</feature>
<feature type="transmembrane region" description="Helical" evidence="1">
    <location>
        <begin position="310"/>
        <end position="331"/>
    </location>
</feature>
<gene>
    <name evidence="2" type="ORF">YM304_18080</name>
</gene>
<accession>A0A6C7E7U9</accession>
<dbReference type="AlphaFoldDB" id="A0A6C7E7U9"/>
<keyword evidence="1" id="KW-1133">Transmembrane helix</keyword>
<feature type="transmembrane region" description="Helical" evidence="1">
    <location>
        <begin position="35"/>
        <end position="54"/>
    </location>
</feature>
<feature type="transmembrane region" description="Helical" evidence="1">
    <location>
        <begin position="220"/>
        <end position="239"/>
    </location>
</feature>
<name>A0A6C7E7U9_ILUCY</name>
<dbReference type="Proteomes" id="UP000011863">
    <property type="component" value="Chromosome"/>
</dbReference>
<sequence>MSERQERAALTPDERAAARAFVARCEVRISTFHRIAVGLLSGAGLLVVLPVVARDSITGILRALAVGEFTLSDGLLGVMVLAILGVPGFALWLLFADLTRFYFHANHLGSGRETFTPRFTLTALRLPGDELGPSAAAELERSRRAPWVVELLVPSNDTSRARIDRQLDAYSATQAHVRGDDLGRADGLFELAASHPRPLLDEVAKIEYGMVRHGLRLRSIVLRYVKAVLAVLATAVAVYCGDAVVSGLDSSVGLGVTNSVWMAGIGLVWAPILVLALTSPVRWIEQAMRDDGAPSTAVASDPELTHVERVALPVAAAGWVASAGAMLLAVADVDLSTAARVVGLSVLAVSTVAIFVAVSTGRFRSLVSSKRPVAGA</sequence>
<feature type="transmembrane region" description="Helical" evidence="1">
    <location>
        <begin position="74"/>
        <end position="95"/>
    </location>
</feature>
<keyword evidence="1" id="KW-0812">Transmembrane</keyword>
<proteinExistence type="predicted"/>
<dbReference type="OrthoDB" id="9553299at2"/>
<keyword evidence="1" id="KW-0472">Membrane</keyword>
<keyword evidence="3" id="KW-1185">Reference proteome</keyword>
<protein>
    <submittedName>
        <fullName evidence="2">Uncharacterized protein</fullName>
    </submittedName>
</protein>
<evidence type="ECO:0000313" key="3">
    <source>
        <dbReference type="Proteomes" id="UP000011863"/>
    </source>
</evidence>